<dbReference type="GO" id="GO:0005783">
    <property type="term" value="C:endoplasmic reticulum"/>
    <property type="evidence" value="ECO:0007669"/>
    <property type="project" value="TreeGrafter"/>
</dbReference>
<dbReference type="OrthoDB" id="420380at2759"/>
<comment type="cofactor">
    <cofactor evidence="1">
        <name>L-ascorbate</name>
        <dbReference type="ChEBI" id="CHEBI:38290"/>
    </cofactor>
</comment>
<keyword evidence="2" id="KW-0479">Metal-binding</keyword>
<dbReference type="SMART" id="SM00702">
    <property type="entry name" value="P4Hc"/>
    <property type="match status" value="1"/>
</dbReference>
<accession>A0A179G7U7</accession>
<dbReference type="Pfam" id="PF13640">
    <property type="entry name" value="2OG-FeII_Oxy_3"/>
    <property type="match status" value="1"/>
</dbReference>
<dbReference type="Proteomes" id="UP000078397">
    <property type="component" value="Unassembled WGS sequence"/>
</dbReference>
<reference evidence="8 9" key="1">
    <citation type="journal article" date="2016" name="PLoS Pathog.">
        <title>Biosynthesis of antibiotic leucinostatins in bio-control fungus Purpureocillium lilacinum and their inhibition on phytophthora revealed by genome mining.</title>
        <authorList>
            <person name="Wang G."/>
            <person name="Liu Z."/>
            <person name="Lin R."/>
            <person name="Li E."/>
            <person name="Mao Z."/>
            <person name="Ling J."/>
            <person name="Yang Y."/>
            <person name="Yin W.B."/>
            <person name="Xie B."/>
        </authorList>
    </citation>
    <scope>NUCLEOTIDE SEQUENCE [LARGE SCALE GENOMIC DNA]</scope>
    <source>
        <strain evidence="8">170</strain>
    </source>
</reference>
<dbReference type="Gene3D" id="2.60.120.620">
    <property type="entry name" value="q2cbj1_9rhob like domain"/>
    <property type="match status" value="1"/>
</dbReference>
<dbReference type="GO" id="GO:0005506">
    <property type="term" value="F:iron ion binding"/>
    <property type="evidence" value="ECO:0007669"/>
    <property type="project" value="InterPro"/>
</dbReference>
<name>A0A179G7U7_METCM</name>
<dbReference type="PANTHER" id="PTHR10869">
    <property type="entry name" value="PROLYL 4-HYDROXYLASE ALPHA SUBUNIT"/>
    <property type="match status" value="1"/>
</dbReference>
<dbReference type="InterPro" id="IPR044862">
    <property type="entry name" value="Pro_4_hyd_alph_FE2OG_OXY"/>
</dbReference>
<keyword evidence="5" id="KW-0408">Iron</keyword>
<dbReference type="InterPro" id="IPR045054">
    <property type="entry name" value="P4HA-like"/>
</dbReference>
<dbReference type="InterPro" id="IPR006620">
    <property type="entry name" value="Pro_4_hyd_alph"/>
</dbReference>
<evidence type="ECO:0000259" key="7">
    <source>
        <dbReference type="SMART" id="SM00702"/>
    </source>
</evidence>
<evidence type="ECO:0000256" key="6">
    <source>
        <dbReference type="SAM" id="SignalP"/>
    </source>
</evidence>
<feature type="domain" description="Prolyl 4-hydroxylase alpha subunit" evidence="7">
    <location>
        <begin position="47"/>
        <end position="250"/>
    </location>
</feature>
<evidence type="ECO:0000256" key="4">
    <source>
        <dbReference type="ARBA" id="ARBA00023002"/>
    </source>
</evidence>
<keyword evidence="3" id="KW-0223">Dioxygenase</keyword>
<keyword evidence="6" id="KW-0732">Signal</keyword>
<evidence type="ECO:0000256" key="1">
    <source>
        <dbReference type="ARBA" id="ARBA00001961"/>
    </source>
</evidence>
<evidence type="ECO:0000313" key="8">
    <source>
        <dbReference type="EMBL" id="OAQ73249.1"/>
    </source>
</evidence>
<dbReference type="PANTHER" id="PTHR10869:SF246">
    <property type="entry name" value="TRANSMEMBRANE PROLYL 4-HYDROXYLASE"/>
    <property type="match status" value="1"/>
</dbReference>
<dbReference type="GO" id="GO:0004656">
    <property type="term" value="F:procollagen-proline 4-dioxygenase activity"/>
    <property type="evidence" value="ECO:0007669"/>
    <property type="project" value="TreeGrafter"/>
</dbReference>
<evidence type="ECO:0000256" key="5">
    <source>
        <dbReference type="ARBA" id="ARBA00023004"/>
    </source>
</evidence>
<dbReference type="AlphaFoldDB" id="A0A179G7U7"/>
<keyword evidence="9" id="KW-1185">Reference proteome</keyword>
<dbReference type="STRING" id="1380566.A0A179G7U7"/>
<feature type="chain" id="PRO_5008102431" evidence="6">
    <location>
        <begin position="22"/>
        <end position="261"/>
    </location>
</feature>
<keyword evidence="4" id="KW-0560">Oxidoreductase</keyword>
<dbReference type="RefSeq" id="XP_018149332.1">
    <property type="nucleotide sequence ID" value="XM_018280915.1"/>
</dbReference>
<organism evidence="8 9">
    <name type="scientific">Pochonia chlamydosporia 170</name>
    <dbReference type="NCBI Taxonomy" id="1380566"/>
    <lineage>
        <taxon>Eukaryota</taxon>
        <taxon>Fungi</taxon>
        <taxon>Dikarya</taxon>
        <taxon>Ascomycota</taxon>
        <taxon>Pezizomycotina</taxon>
        <taxon>Sordariomycetes</taxon>
        <taxon>Hypocreomycetidae</taxon>
        <taxon>Hypocreales</taxon>
        <taxon>Clavicipitaceae</taxon>
        <taxon>Pochonia</taxon>
    </lineage>
</organism>
<gene>
    <name evidence="8" type="ORF">VFPPC_01007</name>
</gene>
<evidence type="ECO:0000256" key="3">
    <source>
        <dbReference type="ARBA" id="ARBA00022964"/>
    </source>
</evidence>
<dbReference type="EMBL" id="LSBJ02000001">
    <property type="protein sequence ID" value="OAQ73249.1"/>
    <property type="molecule type" value="Genomic_DNA"/>
</dbReference>
<proteinExistence type="predicted"/>
<dbReference type="GeneID" id="28844909"/>
<dbReference type="KEGG" id="pchm:VFPPC_01007"/>
<protein>
    <submittedName>
        <fullName evidence="8">2OG-Fe(II) oxygenase superfamily protein</fullName>
    </submittedName>
</protein>
<evidence type="ECO:0000256" key="2">
    <source>
        <dbReference type="ARBA" id="ARBA00022723"/>
    </source>
</evidence>
<sequence>MYCRFVSHSAAIFALLLSTYAQDQVPLSGEYKCEDPPYQVHIVSKSPLVMYLENFMTSDERRHLLELADGNFKHSAVAQNSSSTIHAVRTSQSTSLQRSPIVQCLEQRALNLHGLDIHTANMEPIQLVKYAPTERYHFHTDWFTDEQHALASMGGNRASSIFGYVKVDGVLGGGTNFPFLEPKSGEWCRFVDCDEEYEAGVTFRPVEGNAVFWENMVDLGKGWRVGDERVLHAGLPVVRGEKVGMNIWVREGRVPDEVRGV</sequence>
<comment type="caution">
    <text evidence="8">The sequence shown here is derived from an EMBL/GenBank/DDBJ whole genome shotgun (WGS) entry which is preliminary data.</text>
</comment>
<dbReference type="GO" id="GO:0031418">
    <property type="term" value="F:L-ascorbic acid binding"/>
    <property type="evidence" value="ECO:0007669"/>
    <property type="project" value="InterPro"/>
</dbReference>
<evidence type="ECO:0000313" key="9">
    <source>
        <dbReference type="Proteomes" id="UP000078397"/>
    </source>
</evidence>
<feature type="signal peptide" evidence="6">
    <location>
        <begin position="1"/>
        <end position="21"/>
    </location>
</feature>